<accession>A0A845I3Q4</accession>
<sequence>MSNGITQLPESSSRLKVGIWVEGELGDKYIADLLTSLNVSGLFDLTLVVAKPQISVQNWLYRTIWRFIHREEQKYLEGHALHSDHTSSRTLSKQVPSIVLLNSKEEDLLMVREQDFDLVVVCGQVAPSREMLAGIRLGAVALTGIDGDLAGASMGFWECYYAQPKSGFAIVAWETDAAPQVLQHGYYSTRAQYLLNQAELRYKCNAHYKDLLQGIALNGQLPQPQPVMLAPRQRALGLGAGLGFAARIVSRKIVQKVHKKYLLGMEEWGVSFMYAPWDERPLPRLITPKVPAGHFWADPFLLEHEGRTYCFLEDYDYARGLGHVSVLELRGDDCVDLGPCLVEPFHLSFPYLFHYQGQLYLCPEASESDQIRVYVCAEFPLRWELAAVLMQNVSAADTMLFEAHGRWWLLTNIDQARGGDHCSELQLFYSDSPLSTDWTPHPMNPLRIDSDGGRNGGLILDQGRLLRLGQRQGFDHYGEGLLVYEIVEISETVYVERLVSRLDPVELGRSAIHHLSTTGRVTAIDHKQWYYLNKAPSRVE</sequence>
<evidence type="ECO:0000313" key="2">
    <source>
        <dbReference type="EMBL" id="MYN45896.1"/>
    </source>
</evidence>
<organism evidence="2 3">
    <name type="scientific">Duganella fentianensis</name>
    <dbReference type="NCBI Taxonomy" id="2692177"/>
    <lineage>
        <taxon>Bacteria</taxon>
        <taxon>Pseudomonadati</taxon>
        <taxon>Pseudomonadota</taxon>
        <taxon>Betaproteobacteria</taxon>
        <taxon>Burkholderiales</taxon>
        <taxon>Oxalobacteraceae</taxon>
        <taxon>Telluria group</taxon>
        <taxon>Duganella</taxon>
    </lineage>
</organism>
<reference evidence="2" key="1">
    <citation type="submission" date="2019-12" db="EMBL/GenBank/DDBJ databases">
        <title>Novel species isolated from a subtropical stream in China.</title>
        <authorList>
            <person name="Lu H."/>
        </authorList>
    </citation>
    <scope>NUCLEOTIDE SEQUENCE [LARGE SCALE GENOMIC DNA]</scope>
    <source>
        <strain evidence="2">FT93W</strain>
    </source>
</reference>
<evidence type="ECO:0000313" key="3">
    <source>
        <dbReference type="Proteomes" id="UP000444316"/>
    </source>
</evidence>
<name>A0A845I3Q4_9BURK</name>
<dbReference type="SUPFAM" id="SSF75005">
    <property type="entry name" value="Arabinanase/levansucrase/invertase"/>
    <property type="match status" value="1"/>
</dbReference>
<keyword evidence="3" id="KW-1185">Reference proteome</keyword>
<dbReference type="EMBL" id="WWCL01000002">
    <property type="protein sequence ID" value="MYN45896.1"/>
    <property type="molecule type" value="Genomic_DNA"/>
</dbReference>
<comment type="caution">
    <text evidence="2">The sequence shown here is derived from an EMBL/GenBank/DDBJ whole genome shotgun (WGS) entry which is preliminary data.</text>
</comment>
<proteinExistence type="predicted"/>
<evidence type="ECO:0000259" key="1">
    <source>
        <dbReference type="Pfam" id="PF24793"/>
    </source>
</evidence>
<dbReference type="InterPro" id="IPR056442">
    <property type="entry name" value="GINT1_N"/>
</dbReference>
<feature type="domain" description="Glucosamine inositolphosphorylceramide transferase 1 N-terminal" evidence="1">
    <location>
        <begin position="293"/>
        <end position="499"/>
    </location>
</feature>
<dbReference type="AlphaFoldDB" id="A0A845I3Q4"/>
<dbReference type="RefSeq" id="WP_161035436.1">
    <property type="nucleotide sequence ID" value="NZ_WWCL01000002.1"/>
</dbReference>
<gene>
    <name evidence="2" type="ORF">GTP23_12645</name>
</gene>
<protein>
    <recommendedName>
        <fullName evidence="1">Glucosamine inositolphosphorylceramide transferase 1 N-terminal domain-containing protein</fullName>
    </recommendedName>
</protein>
<dbReference type="Pfam" id="PF24793">
    <property type="entry name" value="GINT1_N"/>
    <property type="match status" value="1"/>
</dbReference>
<dbReference type="InterPro" id="IPR023296">
    <property type="entry name" value="Glyco_hydro_beta-prop_sf"/>
</dbReference>
<dbReference type="Proteomes" id="UP000444316">
    <property type="component" value="Unassembled WGS sequence"/>
</dbReference>